<sequence length="461" mass="49404">MLRVLIHALAAALLSVVLASVLIRIPPTSPMSHPHSTTRPSHHAATAAHIRSSIASYVSEIKSGANALDAAAAGGGSGKKLADRLRTRARGIRDAVEANKAFLEDMARLLEAGEVSHAESSDGSFSVTNTTATPISVILPPPAGITLPPYKFASYDSPQTLMGHLARDWTEEGYANTAKTYDIVRDMLKRHLPPTVDGDHPTTANGNDATHTQRVLLPGGGLSRLAFDLALEGYDVECNDLSPLMATVSALILSHSYSSTSSSSSTASLPTIYPHLHRPKNLFHGDTRDQLTPQLCPFPSPSALVSARLAQNLPFHPVKISIGGYATLYAGERADEQPDPDDQGFDGCPKCVAARERKRAAARAAASSASPTSPHPHFSALVASFFLDRAHAHPLTLLRYMLTPLLPGGILIVLGPLAWRADARPMMTWDEVKVWWEEEGLEVLEETTVAGEYARGEGMMM</sequence>
<keyword evidence="4" id="KW-0808">Transferase</keyword>
<dbReference type="EMBL" id="KQ965754">
    <property type="protein sequence ID" value="KXS16349.1"/>
    <property type="molecule type" value="Genomic_DNA"/>
</dbReference>
<dbReference type="OrthoDB" id="978at2759"/>
<evidence type="ECO:0000256" key="3">
    <source>
        <dbReference type="ARBA" id="ARBA00022603"/>
    </source>
</evidence>
<proteinExistence type="inferred from homology"/>
<dbReference type="InterPro" id="IPR029063">
    <property type="entry name" value="SAM-dependent_MTases_sf"/>
</dbReference>
<keyword evidence="6" id="KW-0812">Transmembrane</keyword>
<dbReference type="SMART" id="SM01296">
    <property type="entry name" value="N2227"/>
    <property type="match status" value="1"/>
</dbReference>
<dbReference type="PANTHER" id="PTHR12303">
    <property type="entry name" value="CARNOSINE N-METHYLTRANSFERASE"/>
    <property type="match status" value="1"/>
</dbReference>
<reference evidence="8 9" key="1">
    <citation type="journal article" date="2015" name="Genome Biol. Evol.">
        <title>Phylogenomic analyses indicate that early fungi evolved digesting cell walls of algal ancestors of land plants.</title>
        <authorList>
            <person name="Chang Y."/>
            <person name="Wang S."/>
            <person name="Sekimoto S."/>
            <person name="Aerts A.L."/>
            <person name="Choi C."/>
            <person name="Clum A."/>
            <person name="LaButti K.M."/>
            <person name="Lindquist E.A."/>
            <person name="Yee Ngan C."/>
            <person name="Ohm R.A."/>
            <person name="Salamov A.A."/>
            <person name="Grigoriev I.V."/>
            <person name="Spatafora J.W."/>
            <person name="Berbee M.L."/>
        </authorList>
    </citation>
    <scope>NUCLEOTIDE SEQUENCE [LARGE SCALE GENOMIC DNA]</scope>
    <source>
        <strain evidence="8 9">JEL478</strain>
    </source>
</reference>
<dbReference type="GO" id="GO:0032259">
    <property type="term" value="P:methylation"/>
    <property type="evidence" value="ECO:0007669"/>
    <property type="project" value="UniProtKB-KW"/>
</dbReference>
<dbReference type="Proteomes" id="UP000070544">
    <property type="component" value="Unassembled WGS sequence"/>
</dbReference>
<gene>
    <name evidence="8" type="ORF">M427DRAFT_31483</name>
</gene>
<evidence type="ECO:0000256" key="2">
    <source>
        <dbReference type="ARBA" id="ARBA00012003"/>
    </source>
</evidence>
<organism evidence="8 9">
    <name type="scientific">Gonapodya prolifera (strain JEL478)</name>
    <name type="common">Monoblepharis prolifera</name>
    <dbReference type="NCBI Taxonomy" id="1344416"/>
    <lineage>
        <taxon>Eukaryota</taxon>
        <taxon>Fungi</taxon>
        <taxon>Fungi incertae sedis</taxon>
        <taxon>Chytridiomycota</taxon>
        <taxon>Chytridiomycota incertae sedis</taxon>
        <taxon>Monoblepharidomycetes</taxon>
        <taxon>Monoblepharidales</taxon>
        <taxon>Gonapodyaceae</taxon>
        <taxon>Gonapodya</taxon>
    </lineage>
</organism>
<evidence type="ECO:0000313" key="8">
    <source>
        <dbReference type="EMBL" id="KXS16349.1"/>
    </source>
</evidence>
<evidence type="ECO:0000256" key="1">
    <source>
        <dbReference type="ARBA" id="ARBA00010086"/>
    </source>
</evidence>
<keyword evidence="9" id="KW-1185">Reference proteome</keyword>
<feature type="chain" id="PRO_5007296185" description="carnosine N-methyltransferase" evidence="7">
    <location>
        <begin position="20"/>
        <end position="461"/>
    </location>
</feature>
<name>A0A139AI29_GONPJ</name>
<keyword evidence="6" id="KW-0472">Membrane</keyword>
<dbReference type="InterPro" id="IPR012901">
    <property type="entry name" value="CARME"/>
</dbReference>
<keyword evidence="3" id="KW-0489">Methyltransferase</keyword>
<dbReference type="STRING" id="1344416.A0A139AI29"/>
<dbReference type="SUPFAM" id="SSF53335">
    <property type="entry name" value="S-adenosyl-L-methionine-dependent methyltransferases"/>
    <property type="match status" value="1"/>
</dbReference>
<dbReference type="EC" id="2.1.1.22" evidence="2"/>
<evidence type="ECO:0000256" key="6">
    <source>
        <dbReference type="SAM" id="Phobius"/>
    </source>
</evidence>
<feature type="transmembrane region" description="Helical" evidence="6">
    <location>
        <begin position="397"/>
        <end position="419"/>
    </location>
</feature>
<comment type="similarity">
    <text evidence="1">Belongs to the carnosine N-methyltransferase family.</text>
</comment>
<dbReference type="AlphaFoldDB" id="A0A139AI29"/>
<evidence type="ECO:0000256" key="5">
    <source>
        <dbReference type="ARBA" id="ARBA00022691"/>
    </source>
</evidence>
<dbReference type="PANTHER" id="PTHR12303:SF6">
    <property type="entry name" value="CARNOSINE N-METHYLTRANSFERASE"/>
    <property type="match status" value="1"/>
</dbReference>
<protein>
    <recommendedName>
        <fullName evidence="2">carnosine N-methyltransferase</fullName>
        <ecNumber evidence="2">2.1.1.22</ecNumber>
    </recommendedName>
</protein>
<dbReference type="Pfam" id="PF07942">
    <property type="entry name" value="CARME"/>
    <property type="match status" value="1"/>
</dbReference>
<accession>A0A139AI29</accession>
<keyword evidence="7" id="KW-0732">Signal</keyword>
<feature type="signal peptide" evidence="7">
    <location>
        <begin position="1"/>
        <end position="19"/>
    </location>
</feature>
<keyword evidence="6" id="KW-1133">Transmembrane helix</keyword>
<evidence type="ECO:0000256" key="7">
    <source>
        <dbReference type="SAM" id="SignalP"/>
    </source>
</evidence>
<dbReference type="GO" id="GO:0030735">
    <property type="term" value="F:carnosine N-methyltransferase activity"/>
    <property type="evidence" value="ECO:0007669"/>
    <property type="project" value="UniProtKB-EC"/>
</dbReference>
<evidence type="ECO:0000256" key="4">
    <source>
        <dbReference type="ARBA" id="ARBA00022679"/>
    </source>
</evidence>
<keyword evidence="5" id="KW-0949">S-adenosyl-L-methionine</keyword>
<evidence type="ECO:0000313" key="9">
    <source>
        <dbReference type="Proteomes" id="UP000070544"/>
    </source>
</evidence>